<evidence type="ECO:0000256" key="3">
    <source>
        <dbReference type="ARBA" id="ARBA00022630"/>
    </source>
</evidence>
<dbReference type="GeneID" id="74944800"/>
<reference evidence="10" key="1">
    <citation type="submission" date="2022-09" db="EMBL/GenBank/DDBJ databases">
        <title>Diverse halophilic archaea isolated from saline environments.</title>
        <authorList>
            <person name="Cui H.-L."/>
        </authorList>
    </citation>
    <scope>NUCLEOTIDE SEQUENCE</scope>
    <source>
        <strain evidence="10">ZS-35-S2</strain>
    </source>
</reference>
<dbReference type="CDD" id="cd00567">
    <property type="entry name" value="ACAD"/>
    <property type="match status" value="1"/>
</dbReference>
<sequence>MCAASNKQDGLHFEPSQQVRLFNKQLDEFLRQEVEPLEDEYEQFLGEFGERNRVDDDGRLVDEYLEVRETIQRRSHEAGFYTMYMPEEYGGGGLSNLEFTQVIEHLHNRNPDGFHELILDTLSVRPAVIPMAHDDYQREKYFDPIMAADKHLAFGLTEPDHGSDVTWMDTHAEKDGDEWVIDGAKCFTTNAPYADFITVYARTSGEDGDARGISSFIVDADNPGWEVGKIQPPMGTQVGEQSFNHFTNCRVPDSHVVGEEGEALIDAMSWVNAARIRLPAEAVGRCQWMVEQCIEYAKDRKTFGEPIGERQFVQGHLADMRADIEMVRWLYRYAAWEIDRDNDPRWLLSAAKLRGAELWWDVADRAVQIHGGAGYMRSLPFESELRTARAARIYDGTDEVQRRTIARDLLNL</sequence>
<dbReference type="EMBL" id="CP104003">
    <property type="protein sequence ID" value="UWM54432.1"/>
    <property type="molecule type" value="Genomic_DNA"/>
</dbReference>
<feature type="domain" description="Acyl-CoA oxidase/dehydrogenase middle" evidence="8">
    <location>
        <begin position="153"/>
        <end position="248"/>
    </location>
</feature>
<dbReference type="InterPro" id="IPR050741">
    <property type="entry name" value="Acyl-CoA_dehydrogenase"/>
</dbReference>
<dbReference type="GO" id="GO:0003995">
    <property type="term" value="F:acyl-CoA dehydrogenase activity"/>
    <property type="evidence" value="ECO:0007669"/>
    <property type="project" value="TreeGrafter"/>
</dbReference>
<dbReference type="InterPro" id="IPR037069">
    <property type="entry name" value="AcylCoA_DH/ox_N_sf"/>
</dbReference>
<evidence type="ECO:0000256" key="6">
    <source>
        <dbReference type="RuleBase" id="RU362125"/>
    </source>
</evidence>
<comment type="similarity">
    <text evidence="2 6">Belongs to the acyl-CoA dehydrogenase family.</text>
</comment>
<evidence type="ECO:0000259" key="8">
    <source>
        <dbReference type="Pfam" id="PF02770"/>
    </source>
</evidence>
<dbReference type="Pfam" id="PF02770">
    <property type="entry name" value="Acyl-CoA_dh_M"/>
    <property type="match status" value="1"/>
</dbReference>
<protein>
    <submittedName>
        <fullName evidence="10">Acyl-CoA dehydrogenase family protein</fullName>
    </submittedName>
</protein>
<dbReference type="Gene3D" id="1.20.140.10">
    <property type="entry name" value="Butyryl-CoA Dehydrogenase, subunit A, domain 3"/>
    <property type="match status" value="1"/>
</dbReference>
<dbReference type="Pfam" id="PF00441">
    <property type="entry name" value="Acyl-CoA_dh_1"/>
    <property type="match status" value="1"/>
</dbReference>
<evidence type="ECO:0000313" key="10">
    <source>
        <dbReference type="EMBL" id="UWM54432.1"/>
    </source>
</evidence>
<evidence type="ECO:0000259" key="9">
    <source>
        <dbReference type="Pfam" id="PF02771"/>
    </source>
</evidence>
<evidence type="ECO:0000256" key="4">
    <source>
        <dbReference type="ARBA" id="ARBA00022827"/>
    </source>
</evidence>
<evidence type="ECO:0000256" key="1">
    <source>
        <dbReference type="ARBA" id="ARBA00001974"/>
    </source>
</evidence>
<dbReference type="SUPFAM" id="SSF47203">
    <property type="entry name" value="Acyl-CoA dehydrogenase C-terminal domain-like"/>
    <property type="match status" value="1"/>
</dbReference>
<evidence type="ECO:0000256" key="5">
    <source>
        <dbReference type="ARBA" id="ARBA00023002"/>
    </source>
</evidence>
<dbReference type="Gene3D" id="1.10.540.10">
    <property type="entry name" value="Acyl-CoA dehydrogenase/oxidase, N-terminal domain"/>
    <property type="match status" value="1"/>
</dbReference>
<evidence type="ECO:0000259" key="7">
    <source>
        <dbReference type="Pfam" id="PF00441"/>
    </source>
</evidence>
<dbReference type="AlphaFoldDB" id="A0A9E7R2H9"/>
<feature type="domain" description="Acyl-CoA dehydrogenase/oxidase N-terminal" evidence="9">
    <location>
        <begin position="22"/>
        <end position="146"/>
    </location>
</feature>
<organism evidence="10 11">
    <name type="scientific">Salinirubellus salinus</name>
    <dbReference type="NCBI Taxonomy" id="1364945"/>
    <lineage>
        <taxon>Archaea</taxon>
        <taxon>Methanobacteriati</taxon>
        <taxon>Methanobacteriota</taxon>
        <taxon>Stenosarchaea group</taxon>
        <taxon>Halobacteria</taxon>
        <taxon>Halobacteriales</taxon>
        <taxon>Natronomonadaceae</taxon>
        <taxon>Salinirubellus</taxon>
    </lineage>
</organism>
<dbReference type="GO" id="GO:0050660">
    <property type="term" value="F:flavin adenine dinucleotide binding"/>
    <property type="evidence" value="ECO:0007669"/>
    <property type="project" value="InterPro"/>
</dbReference>
<dbReference type="Pfam" id="PF02771">
    <property type="entry name" value="Acyl-CoA_dh_N"/>
    <property type="match status" value="1"/>
</dbReference>
<dbReference type="Gene3D" id="2.40.110.10">
    <property type="entry name" value="Butyryl-CoA Dehydrogenase, subunit A, domain 2"/>
    <property type="match status" value="1"/>
</dbReference>
<evidence type="ECO:0000313" key="11">
    <source>
        <dbReference type="Proteomes" id="UP001057580"/>
    </source>
</evidence>
<dbReference type="RefSeq" id="WP_260593452.1">
    <property type="nucleotide sequence ID" value="NZ_CP104003.1"/>
</dbReference>
<dbReference type="PANTHER" id="PTHR48083:SF2">
    <property type="entry name" value="MEDIUM-CHAIN SPECIFIC ACYL-COA DEHYDROGENASE, MITOCHONDRIAL"/>
    <property type="match status" value="1"/>
</dbReference>
<dbReference type="InterPro" id="IPR036250">
    <property type="entry name" value="AcylCo_DH-like_C"/>
</dbReference>
<feature type="domain" description="Acyl-CoA dehydrogenase/oxidase C-terminal" evidence="7">
    <location>
        <begin position="267"/>
        <end position="409"/>
    </location>
</feature>
<keyword evidence="4 6" id="KW-0274">FAD</keyword>
<keyword evidence="3 6" id="KW-0285">Flavoprotein</keyword>
<proteinExistence type="inferred from homology"/>
<dbReference type="KEGG" id="ssai:N0B31_20220"/>
<dbReference type="PANTHER" id="PTHR48083">
    <property type="entry name" value="MEDIUM-CHAIN SPECIFIC ACYL-COA DEHYDROGENASE, MITOCHONDRIAL-RELATED"/>
    <property type="match status" value="1"/>
</dbReference>
<evidence type="ECO:0000256" key="2">
    <source>
        <dbReference type="ARBA" id="ARBA00009347"/>
    </source>
</evidence>
<dbReference type="GO" id="GO:0005737">
    <property type="term" value="C:cytoplasm"/>
    <property type="evidence" value="ECO:0007669"/>
    <property type="project" value="TreeGrafter"/>
</dbReference>
<accession>A0A9E7R2H9</accession>
<dbReference type="InterPro" id="IPR009075">
    <property type="entry name" value="AcylCo_DH/oxidase_C"/>
</dbReference>
<dbReference type="Proteomes" id="UP001057580">
    <property type="component" value="Chromosome"/>
</dbReference>
<comment type="cofactor">
    <cofactor evidence="1 6">
        <name>FAD</name>
        <dbReference type="ChEBI" id="CHEBI:57692"/>
    </cofactor>
</comment>
<dbReference type="FunFam" id="2.40.110.10:FF:000002">
    <property type="entry name" value="Acyl-CoA dehydrogenase fadE12"/>
    <property type="match status" value="1"/>
</dbReference>
<name>A0A9E7R2H9_9EURY</name>
<dbReference type="InterPro" id="IPR013786">
    <property type="entry name" value="AcylCoA_DH/ox_N"/>
</dbReference>
<dbReference type="InterPro" id="IPR006091">
    <property type="entry name" value="Acyl-CoA_Oxase/DH_mid-dom"/>
</dbReference>
<dbReference type="InterPro" id="IPR009100">
    <property type="entry name" value="AcylCoA_DH/oxidase_NM_dom_sf"/>
</dbReference>
<dbReference type="InterPro" id="IPR046373">
    <property type="entry name" value="Acyl-CoA_Oxase/DH_mid-dom_sf"/>
</dbReference>
<dbReference type="SUPFAM" id="SSF56645">
    <property type="entry name" value="Acyl-CoA dehydrogenase NM domain-like"/>
    <property type="match status" value="1"/>
</dbReference>
<keyword evidence="5 6" id="KW-0560">Oxidoreductase</keyword>
<gene>
    <name evidence="10" type="ORF">N0B31_20220</name>
</gene>
<keyword evidence="11" id="KW-1185">Reference proteome</keyword>
<dbReference type="GO" id="GO:0033539">
    <property type="term" value="P:fatty acid beta-oxidation using acyl-CoA dehydrogenase"/>
    <property type="evidence" value="ECO:0007669"/>
    <property type="project" value="TreeGrafter"/>
</dbReference>
<dbReference type="FunFam" id="1.20.140.10:FF:000001">
    <property type="entry name" value="Acyl-CoA dehydrogenase"/>
    <property type="match status" value="1"/>
</dbReference>